<feature type="region of interest" description="Disordered" evidence="2">
    <location>
        <begin position="650"/>
        <end position="723"/>
    </location>
</feature>
<dbReference type="PROSITE" id="PS51762">
    <property type="entry name" value="GH16_2"/>
    <property type="match status" value="1"/>
</dbReference>
<dbReference type="CDD" id="cd08023">
    <property type="entry name" value="GH16_laminarinase_like"/>
    <property type="match status" value="1"/>
</dbReference>
<evidence type="ECO:0000259" key="4">
    <source>
        <dbReference type="PROSITE" id="PS51762"/>
    </source>
</evidence>
<name>A0A2T4U3T8_9BACI</name>
<evidence type="ECO:0000256" key="1">
    <source>
        <dbReference type="ARBA" id="ARBA00006865"/>
    </source>
</evidence>
<dbReference type="InterPro" id="IPR000757">
    <property type="entry name" value="Beta-glucanase-like"/>
</dbReference>
<proteinExistence type="inferred from homology"/>
<feature type="compositionally biased region" description="Basic and acidic residues" evidence="2">
    <location>
        <begin position="712"/>
        <end position="723"/>
    </location>
</feature>
<keyword evidence="3" id="KW-0732">Signal</keyword>
<feature type="chain" id="PRO_5015462345" description="GH16 domain-containing protein" evidence="3">
    <location>
        <begin position="23"/>
        <end position="723"/>
    </location>
</feature>
<feature type="region of interest" description="Disordered" evidence="2">
    <location>
        <begin position="279"/>
        <end position="309"/>
    </location>
</feature>
<dbReference type="AlphaFoldDB" id="A0A2T4U3T8"/>
<reference evidence="5 6" key="1">
    <citation type="submission" date="2018-03" db="EMBL/GenBank/DDBJ databases">
        <title>Alkalicoccus saliphilus sp. nov., isolated from a mineral pool.</title>
        <authorList>
            <person name="Zhao B."/>
        </authorList>
    </citation>
    <scope>NUCLEOTIDE SEQUENCE [LARGE SCALE GENOMIC DNA]</scope>
    <source>
        <strain evidence="5 6">6AG</strain>
    </source>
</reference>
<evidence type="ECO:0000313" key="5">
    <source>
        <dbReference type="EMBL" id="PTL38056.1"/>
    </source>
</evidence>
<comment type="caution">
    <text evidence="5">The sequence shown here is derived from an EMBL/GenBank/DDBJ whole genome shotgun (WGS) entry which is preliminary data.</text>
</comment>
<sequence>MKKTMFSTVLISALAVPFTAGAEEHEPNWQMTWQDEFEGNQLDTSKWRIDIGNGFYDGDEWIEGWGNNELQSYQEDNVRVEDGKLILEAREESVGDDKGEYDYTSGKVLTDESFSQAYGRFEASMKLPEGQGYWPAFWMMPQDDIYGGWAASGEIDIMENRGSETDKVGAAIHYGDLWPQNTYSEEVYQFPEGQSTTDFNEYAIEWEPGEIRWYVNDELYSTKTEWGTKYGEYPAPFDQEFHMILNLAVGGWYGGEPDETTEFPGQVEVDYVRVYEDADAEHPPPGEWIDPDENGEPEDDGPPPVDETKNWEEIGENLIEDGTFDTTTEFGDENDSLVWNVFNMADHDPNGGTADFSIVDNKLQATVNQVGWNWYHIQLMQDVSVPAGTYKLEFDMRSDEERTIRTELTGAGYRQIEFEVNEEMETYETYIDVAQPGDYSLLFGLGKGVDDPELDVPYDMHIDNVRLVEVGIDGESTGPEDPNDSDNWVESGDNLIEDGTFDTTTEFGDENDGLVWNVFNMGNYEQYAGAADFSIVNNELKATVNQEGWEWWHIQFMQDVMVPEGIYKIGFDMRSEEERDVRVELTGSGTGIHTFDVGNDMQSYETYVNVVNPGEFTLMFGLGRDGDDPELDVPYDIHLDNVRIVEVEKGNDEGQEEDVDEPVSGQPSHPGKGAPFKEDEDGNLYLETGNGEKISIPAGKGNSHAENPGRGNKPDHAGRGNNN</sequence>
<organism evidence="5 6">
    <name type="scientific">Alkalicoccus saliphilus</name>
    <dbReference type="NCBI Taxonomy" id="200989"/>
    <lineage>
        <taxon>Bacteria</taxon>
        <taxon>Bacillati</taxon>
        <taxon>Bacillota</taxon>
        <taxon>Bacilli</taxon>
        <taxon>Bacillales</taxon>
        <taxon>Bacillaceae</taxon>
        <taxon>Alkalicoccus</taxon>
    </lineage>
</organism>
<comment type="similarity">
    <text evidence="1">Belongs to the glycosyl hydrolase 16 family.</text>
</comment>
<dbReference type="GO" id="GO:0005975">
    <property type="term" value="P:carbohydrate metabolic process"/>
    <property type="evidence" value="ECO:0007669"/>
    <property type="project" value="InterPro"/>
</dbReference>
<dbReference type="InterPro" id="IPR008979">
    <property type="entry name" value="Galactose-bd-like_sf"/>
</dbReference>
<dbReference type="InterPro" id="IPR050546">
    <property type="entry name" value="Glycosyl_Hydrlase_16"/>
</dbReference>
<dbReference type="Proteomes" id="UP000240509">
    <property type="component" value="Unassembled WGS sequence"/>
</dbReference>
<evidence type="ECO:0000256" key="3">
    <source>
        <dbReference type="SAM" id="SignalP"/>
    </source>
</evidence>
<dbReference type="InterPro" id="IPR013320">
    <property type="entry name" value="ConA-like_dom_sf"/>
</dbReference>
<protein>
    <recommendedName>
        <fullName evidence="4">GH16 domain-containing protein</fullName>
    </recommendedName>
</protein>
<gene>
    <name evidence="5" type="ORF">C6Y45_13205</name>
</gene>
<dbReference type="Pfam" id="PF00722">
    <property type="entry name" value="Glyco_hydro_16"/>
    <property type="match status" value="1"/>
</dbReference>
<dbReference type="Gene3D" id="2.60.120.200">
    <property type="match status" value="1"/>
</dbReference>
<evidence type="ECO:0000256" key="2">
    <source>
        <dbReference type="SAM" id="MobiDB-lite"/>
    </source>
</evidence>
<keyword evidence="6" id="KW-1185">Reference proteome</keyword>
<feature type="signal peptide" evidence="3">
    <location>
        <begin position="1"/>
        <end position="22"/>
    </location>
</feature>
<dbReference type="SUPFAM" id="SSF49899">
    <property type="entry name" value="Concanavalin A-like lectins/glucanases"/>
    <property type="match status" value="1"/>
</dbReference>
<dbReference type="PANTHER" id="PTHR10963:SF55">
    <property type="entry name" value="GLYCOSIDE HYDROLASE FAMILY 16 PROTEIN"/>
    <property type="match status" value="1"/>
</dbReference>
<dbReference type="RefSeq" id="WP_107585702.1">
    <property type="nucleotide sequence ID" value="NZ_PZJJ01000025.1"/>
</dbReference>
<dbReference type="OrthoDB" id="9809583at2"/>
<dbReference type="GO" id="GO:0004553">
    <property type="term" value="F:hydrolase activity, hydrolyzing O-glycosyl compounds"/>
    <property type="evidence" value="ECO:0007669"/>
    <property type="project" value="InterPro"/>
</dbReference>
<accession>A0A2T4U3T8</accession>
<feature type="domain" description="GH16" evidence="4">
    <location>
        <begin position="49"/>
        <end position="280"/>
    </location>
</feature>
<dbReference type="EMBL" id="PZJJ01000025">
    <property type="protein sequence ID" value="PTL38056.1"/>
    <property type="molecule type" value="Genomic_DNA"/>
</dbReference>
<evidence type="ECO:0000313" key="6">
    <source>
        <dbReference type="Proteomes" id="UP000240509"/>
    </source>
</evidence>
<dbReference type="PANTHER" id="PTHR10963">
    <property type="entry name" value="GLYCOSYL HYDROLASE-RELATED"/>
    <property type="match status" value="1"/>
</dbReference>
<dbReference type="SUPFAM" id="SSF49785">
    <property type="entry name" value="Galactose-binding domain-like"/>
    <property type="match status" value="2"/>
</dbReference>
<dbReference type="Gene3D" id="2.60.120.260">
    <property type="entry name" value="Galactose-binding domain-like"/>
    <property type="match status" value="2"/>
</dbReference>
<feature type="compositionally biased region" description="Acidic residues" evidence="2">
    <location>
        <begin position="289"/>
        <end position="301"/>
    </location>
</feature>